<reference evidence="3 4" key="1">
    <citation type="journal article" date="2019" name="Syst. Appl. Microbiol.">
        <title>Microvirga tunisiensis sp. nov., a root nodule symbiotic bacterium isolated from Lupinus micranthus and L. luteus grown in Northern Tunisia.</title>
        <authorList>
            <person name="Msaddak A."/>
            <person name="Rejili M."/>
            <person name="Duran D."/>
            <person name="Mars M."/>
            <person name="Palacios J.M."/>
            <person name="Ruiz-Argueso T."/>
            <person name="Rey L."/>
            <person name="Imperial J."/>
        </authorList>
    </citation>
    <scope>NUCLEOTIDE SEQUENCE [LARGE SCALE GENOMIC DNA]</scope>
    <source>
        <strain evidence="3 4">Lmie10</strain>
    </source>
</reference>
<feature type="transmembrane region" description="Helical" evidence="1">
    <location>
        <begin position="12"/>
        <end position="32"/>
    </location>
</feature>
<dbReference type="InterPro" id="IPR000620">
    <property type="entry name" value="EamA_dom"/>
</dbReference>
<keyword evidence="1" id="KW-0472">Membrane</keyword>
<feature type="transmembrane region" description="Helical" evidence="1">
    <location>
        <begin position="270"/>
        <end position="289"/>
    </location>
</feature>
<feature type="transmembrane region" description="Helical" evidence="1">
    <location>
        <begin position="110"/>
        <end position="127"/>
    </location>
</feature>
<comment type="caution">
    <text evidence="3">The sequence shown here is derived from an EMBL/GenBank/DDBJ whole genome shotgun (WGS) entry which is preliminary data.</text>
</comment>
<dbReference type="Proteomes" id="UP000403266">
    <property type="component" value="Unassembled WGS sequence"/>
</dbReference>
<dbReference type="OrthoDB" id="9815809at2"/>
<dbReference type="PANTHER" id="PTHR22911">
    <property type="entry name" value="ACYL-MALONYL CONDENSING ENZYME-RELATED"/>
    <property type="match status" value="1"/>
</dbReference>
<protein>
    <submittedName>
        <fullName evidence="3">DMT family transporter</fullName>
    </submittedName>
</protein>
<keyword evidence="1" id="KW-0812">Transmembrane</keyword>
<feature type="transmembrane region" description="Helical" evidence="1">
    <location>
        <begin position="187"/>
        <end position="208"/>
    </location>
</feature>
<dbReference type="GO" id="GO:0016020">
    <property type="term" value="C:membrane"/>
    <property type="evidence" value="ECO:0007669"/>
    <property type="project" value="InterPro"/>
</dbReference>
<feature type="transmembrane region" description="Helical" evidence="1">
    <location>
        <begin position="245"/>
        <end position="264"/>
    </location>
</feature>
<feature type="transmembrane region" description="Helical" evidence="1">
    <location>
        <begin position="134"/>
        <end position="150"/>
    </location>
</feature>
<dbReference type="InterPro" id="IPR037185">
    <property type="entry name" value="EmrE-like"/>
</dbReference>
<evidence type="ECO:0000313" key="4">
    <source>
        <dbReference type="Proteomes" id="UP000403266"/>
    </source>
</evidence>
<dbReference type="EMBL" id="VOSK01000002">
    <property type="protein sequence ID" value="MPR24003.1"/>
    <property type="molecule type" value="Genomic_DNA"/>
</dbReference>
<dbReference type="AlphaFoldDB" id="A0A5N7MAR1"/>
<evidence type="ECO:0000313" key="3">
    <source>
        <dbReference type="EMBL" id="MPR24003.1"/>
    </source>
</evidence>
<feature type="transmembrane region" description="Helical" evidence="1">
    <location>
        <begin position="85"/>
        <end position="104"/>
    </location>
</feature>
<dbReference type="PANTHER" id="PTHR22911:SF135">
    <property type="entry name" value="BLR4310 PROTEIN"/>
    <property type="match status" value="1"/>
</dbReference>
<organism evidence="3 4">
    <name type="scientific">Microvirga tunisiensis</name>
    <dbReference type="NCBI Taxonomy" id="2108360"/>
    <lineage>
        <taxon>Bacteria</taxon>
        <taxon>Pseudomonadati</taxon>
        <taxon>Pseudomonadota</taxon>
        <taxon>Alphaproteobacteria</taxon>
        <taxon>Hyphomicrobiales</taxon>
        <taxon>Methylobacteriaceae</taxon>
        <taxon>Microvirga</taxon>
    </lineage>
</organism>
<feature type="transmembrane region" description="Helical" evidence="1">
    <location>
        <begin position="44"/>
        <end position="64"/>
    </location>
</feature>
<feature type="transmembrane region" description="Helical" evidence="1">
    <location>
        <begin position="156"/>
        <end position="175"/>
    </location>
</feature>
<dbReference type="RefSeq" id="WP_152708903.1">
    <property type="nucleotide sequence ID" value="NZ_VOSJ01000002.1"/>
</dbReference>
<evidence type="ECO:0000259" key="2">
    <source>
        <dbReference type="Pfam" id="PF00892"/>
    </source>
</evidence>
<dbReference type="SUPFAM" id="SSF103481">
    <property type="entry name" value="Multidrug resistance efflux transporter EmrE"/>
    <property type="match status" value="2"/>
</dbReference>
<feature type="domain" description="EamA" evidence="2">
    <location>
        <begin position="160"/>
        <end position="286"/>
    </location>
</feature>
<feature type="transmembrane region" description="Helical" evidence="1">
    <location>
        <begin position="214"/>
        <end position="233"/>
    </location>
</feature>
<dbReference type="Pfam" id="PF00892">
    <property type="entry name" value="EamA"/>
    <property type="match status" value="2"/>
</dbReference>
<keyword evidence="1" id="KW-1133">Transmembrane helix</keyword>
<gene>
    <name evidence="3" type="ORF">FS320_01895</name>
</gene>
<sequence length="311" mass="33358">MKHSGSSSAPKVRSGTLVGIGLMLLGVFMFAMNDVMGKWLVATYSVGQVLLLRSVAALAVLLPLMRRRKVPFAIPPQPGLHAVRVTLSTLEVACFYWAVTYLPLADVMTYYLAGLIYVAAFAAFWLGEKIDKPRILAIGVGFVGVLIALRPSTATLSLPALIALAGSLFYSLLMITTRKLRETDDATLVFGQILGTLIFGVIAAPLAWVTPGPLDLAGLFLLGIVSMTAHVCVNRSLKIAPASVVAPYQYTLIVWAIVLGYLFFGDVVQFWTLVGAAVICGAGLVLLLLEREAARRGREAKDIETPVLPEA</sequence>
<keyword evidence="4" id="KW-1185">Reference proteome</keyword>
<feature type="domain" description="EamA" evidence="2">
    <location>
        <begin position="18"/>
        <end position="149"/>
    </location>
</feature>
<proteinExistence type="predicted"/>
<name>A0A5N7MAR1_9HYPH</name>
<evidence type="ECO:0000256" key="1">
    <source>
        <dbReference type="SAM" id="Phobius"/>
    </source>
</evidence>
<accession>A0A5N7MAR1</accession>